<dbReference type="OrthoDB" id="352784at2"/>
<accession>C0R867</accession>
<proteinExistence type="predicted"/>
<evidence type="ECO:0008006" key="3">
    <source>
        <dbReference type="Google" id="ProtNLM"/>
    </source>
</evidence>
<dbReference type="PROSITE" id="PS51257">
    <property type="entry name" value="PROKAR_LIPOPROTEIN"/>
    <property type="match status" value="1"/>
</dbReference>
<keyword evidence="1" id="KW-0614">Plasmid</keyword>
<reference evidence="1 2" key="1">
    <citation type="journal article" date="2012" name="J. Bacteriol.">
        <title>Whole-Genome Sequences of Borrelia bissettii, Borrelia valaisiana, and Borrelia spielmanii.</title>
        <authorList>
            <person name="Schutzer S.E."/>
            <person name="Fraser-Liggett C.M."/>
            <person name="Qiu W.G."/>
            <person name="Kraiczy P."/>
            <person name="Mongodin E.F."/>
            <person name="Dunn J.J."/>
            <person name="Luft B.J."/>
            <person name="Casjens S.R."/>
        </authorList>
    </citation>
    <scope>NUCLEOTIDE SEQUENCE [LARGE SCALE GENOMIC DNA]</scope>
    <source>
        <strain evidence="1 2">VS116</strain>
        <plasmid evidence="1">VS116_lp54</plasmid>
    </source>
</reference>
<dbReference type="EMBL" id="CP001433">
    <property type="protein sequence ID" value="ACN52687.1"/>
    <property type="molecule type" value="Genomic_DNA"/>
</dbReference>
<sequence>MRSKCFYICLFPVLIFIFSCNLGSGVKLTDLERSEVLKNVKDHYKGDPAKKSRVDEYFKQVGDSKRDVILNLFSVGFKYVEAKENKNKKPVDLKALESDFKSKLKQLNYTEEEFEKLVEEFDNFVDPKTTK</sequence>
<dbReference type="GeneID" id="63641679"/>
<name>C0R867_BORVA</name>
<evidence type="ECO:0000313" key="2">
    <source>
        <dbReference type="Proteomes" id="UP000006163"/>
    </source>
</evidence>
<geneLocation type="plasmid" evidence="1 2">
    <name>VS116_lp54</name>
</geneLocation>
<dbReference type="RefSeq" id="WP_012665660.1">
    <property type="nucleotide sequence ID" value="NC_012177.1"/>
</dbReference>
<protein>
    <recommendedName>
        <fullName evidence="3">Lipoprotein</fullName>
    </recommendedName>
</protein>
<dbReference type="HOGENOM" id="CLU_1902629_0_0_12"/>
<keyword evidence="2" id="KW-1185">Reference proteome</keyword>
<dbReference type="Proteomes" id="UP000006163">
    <property type="component" value="Plasmid VS116_lp54"/>
</dbReference>
<gene>
    <name evidence="1" type="ORF">BVAVS116_A0026</name>
</gene>
<organism evidence="1 2">
    <name type="scientific">Borreliella valaisiana VS116</name>
    <dbReference type="NCBI Taxonomy" id="445987"/>
    <lineage>
        <taxon>Bacteria</taxon>
        <taxon>Pseudomonadati</taxon>
        <taxon>Spirochaetota</taxon>
        <taxon>Spirochaetia</taxon>
        <taxon>Spirochaetales</taxon>
        <taxon>Borreliaceae</taxon>
        <taxon>Borreliella</taxon>
    </lineage>
</organism>
<dbReference type="AlphaFoldDB" id="C0R867"/>
<evidence type="ECO:0000313" key="1">
    <source>
        <dbReference type="EMBL" id="ACN52687.1"/>
    </source>
</evidence>